<reference evidence="1 2" key="1">
    <citation type="submission" date="2017-10" db="EMBL/GenBank/DDBJ databases">
        <title>Comparative genomics in systemic dimorphic fungi from Ajellomycetaceae.</title>
        <authorList>
            <person name="Munoz J.F."/>
            <person name="Mcewen J.G."/>
            <person name="Clay O.K."/>
            <person name="Cuomo C.A."/>
        </authorList>
    </citation>
    <scope>NUCLEOTIDE SEQUENCE [LARGE SCALE GENOMIC DNA]</scope>
    <source>
        <strain evidence="1 2">UAMH130</strain>
    </source>
</reference>
<feature type="non-terminal residue" evidence="1">
    <location>
        <position position="1"/>
    </location>
</feature>
<organism evidence="1 2">
    <name type="scientific">Blastomyces parvus</name>
    <dbReference type="NCBI Taxonomy" id="2060905"/>
    <lineage>
        <taxon>Eukaryota</taxon>
        <taxon>Fungi</taxon>
        <taxon>Dikarya</taxon>
        <taxon>Ascomycota</taxon>
        <taxon>Pezizomycotina</taxon>
        <taxon>Eurotiomycetes</taxon>
        <taxon>Eurotiomycetidae</taxon>
        <taxon>Onygenales</taxon>
        <taxon>Ajellomycetaceae</taxon>
        <taxon>Blastomyces</taxon>
    </lineage>
</organism>
<evidence type="ECO:0000313" key="2">
    <source>
        <dbReference type="Proteomes" id="UP000224080"/>
    </source>
</evidence>
<keyword evidence="2" id="KW-1185">Reference proteome</keyword>
<evidence type="ECO:0000313" key="1">
    <source>
        <dbReference type="EMBL" id="PGG95553.1"/>
    </source>
</evidence>
<dbReference type="EMBL" id="PDNC01000220">
    <property type="protein sequence ID" value="PGG95553.1"/>
    <property type="molecule type" value="Genomic_DNA"/>
</dbReference>
<dbReference type="Proteomes" id="UP000224080">
    <property type="component" value="Unassembled WGS sequence"/>
</dbReference>
<comment type="caution">
    <text evidence="1">The sequence shown here is derived from an EMBL/GenBank/DDBJ whole genome shotgun (WGS) entry which is preliminary data.</text>
</comment>
<protein>
    <submittedName>
        <fullName evidence="1">Uncharacterized protein</fullName>
    </submittedName>
</protein>
<name>A0A2B7W7Q8_9EURO</name>
<dbReference type="AlphaFoldDB" id="A0A2B7W7Q8"/>
<gene>
    <name evidence="1" type="ORF">GX51_08219</name>
</gene>
<proteinExistence type="predicted"/>
<sequence length="104" mass="11788">LDEKLTVLFIVTLHLITSHHHLFTPGHAVASLTFIISLSTVISASVSDQFTLRTHTHMFVRIFCELNMHDLNTVHQTHNEMHMCLAVLKTQIDTLQTLDSSINL</sequence>
<accession>A0A2B7W7Q8</accession>